<name>A0A9K3ECQ6_HELAN</name>
<feature type="compositionally biased region" description="Basic and acidic residues" evidence="1">
    <location>
        <begin position="32"/>
        <end position="48"/>
    </location>
</feature>
<dbReference type="Gramene" id="mRNA:HanXRQr2_Chr14g0667081">
    <property type="protein sequence ID" value="mRNA:HanXRQr2_Chr14g0667081"/>
    <property type="gene ID" value="HanXRQr2_Chr14g0667081"/>
</dbReference>
<sequence>MKIEISVGNLILFMEQRSRFPTIEKSTCQEQIKQRERSGKSEEPSNRS</sequence>
<protein>
    <submittedName>
        <fullName evidence="2">Uncharacterized protein</fullName>
    </submittedName>
</protein>
<reference evidence="2" key="1">
    <citation type="journal article" date="2017" name="Nature">
        <title>The sunflower genome provides insights into oil metabolism, flowering and Asterid evolution.</title>
        <authorList>
            <person name="Badouin H."/>
            <person name="Gouzy J."/>
            <person name="Grassa C.J."/>
            <person name="Murat F."/>
            <person name="Staton S.E."/>
            <person name="Cottret L."/>
            <person name="Lelandais-Briere C."/>
            <person name="Owens G.L."/>
            <person name="Carrere S."/>
            <person name="Mayjonade B."/>
            <person name="Legrand L."/>
            <person name="Gill N."/>
            <person name="Kane N.C."/>
            <person name="Bowers J.E."/>
            <person name="Hubner S."/>
            <person name="Bellec A."/>
            <person name="Berard A."/>
            <person name="Berges H."/>
            <person name="Blanchet N."/>
            <person name="Boniface M.C."/>
            <person name="Brunel D."/>
            <person name="Catrice O."/>
            <person name="Chaidir N."/>
            <person name="Claudel C."/>
            <person name="Donnadieu C."/>
            <person name="Faraut T."/>
            <person name="Fievet G."/>
            <person name="Helmstetter N."/>
            <person name="King M."/>
            <person name="Knapp S.J."/>
            <person name="Lai Z."/>
            <person name="Le Paslier M.C."/>
            <person name="Lippi Y."/>
            <person name="Lorenzon L."/>
            <person name="Mandel J.R."/>
            <person name="Marage G."/>
            <person name="Marchand G."/>
            <person name="Marquand E."/>
            <person name="Bret-Mestries E."/>
            <person name="Morien E."/>
            <person name="Nambeesan S."/>
            <person name="Nguyen T."/>
            <person name="Pegot-Espagnet P."/>
            <person name="Pouilly N."/>
            <person name="Raftis F."/>
            <person name="Sallet E."/>
            <person name="Schiex T."/>
            <person name="Thomas J."/>
            <person name="Vandecasteele C."/>
            <person name="Vares D."/>
            <person name="Vear F."/>
            <person name="Vautrin S."/>
            <person name="Crespi M."/>
            <person name="Mangin B."/>
            <person name="Burke J.M."/>
            <person name="Salse J."/>
            <person name="Munos S."/>
            <person name="Vincourt P."/>
            <person name="Rieseberg L.H."/>
            <person name="Langlade N.B."/>
        </authorList>
    </citation>
    <scope>NUCLEOTIDE SEQUENCE</scope>
    <source>
        <tissue evidence="2">Leaves</tissue>
    </source>
</reference>
<accession>A0A9K3ECQ6</accession>
<comment type="caution">
    <text evidence="2">The sequence shown here is derived from an EMBL/GenBank/DDBJ whole genome shotgun (WGS) entry which is preliminary data.</text>
</comment>
<feature type="region of interest" description="Disordered" evidence="1">
    <location>
        <begin position="24"/>
        <end position="48"/>
    </location>
</feature>
<evidence type="ECO:0000256" key="1">
    <source>
        <dbReference type="SAM" id="MobiDB-lite"/>
    </source>
</evidence>
<organism evidence="2 3">
    <name type="scientific">Helianthus annuus</name>
    <name type="common">Common sunflower</name>
    <dbReference type="NCBI Taxonomy" id="4232"/>
    <lineage>
        <taxon>Eukaryota</taxon>
        <taxon>Viridiplantae</taxon>
        <taxon>Streptophyta</taxon>
        <taxon>Embryophyta</taxon>
        <taxon>Tracheophyta</taxon>
        <taxon>Spermatophyta</taxon>
        <taxon>Magnoliopsida</taxon>
        <taxon>eudicotyledons</taxon>
        <taxon>Gunneridae</taxon>
        <taxon>Pentapetalae</taxon>
        <taxon>asterids</taxon>
        <taxon>campanulids</taxon>
        <taxon>Asterales</taxon>
        <taxon>Asteraceae</taxon>
        <taxon>Asteroideae</taxon>
        <taxon>Heliantheae alliance</taxon>
        <taxon>Heliantheae</taxon>
        <taxon>Helianthus</taxon>
    </lineage>
</organism>
<evidence type="ECO:0000313" key="3">
    <source>
        <dbReference type="Proteomes" id="UP000215914"/>
    </source>
</evidence>
<keyword evidence="3" id="KW-1185">Reference proteome</keyword>
<dbReference type="EMBL" id="MNCJ02000329">
    <property type="protein sequence ID" value="KAF5771123.1"/>
    <property type="molecule type" value="Genomic_DNA"/>
</dbReference>
<evidence type="ECO:0000313" key="2">
    <source>
        <dbReference type="EMBL" id="KAF5771123.1"/>
    </source>
</evidence>
<gene>
    <name evidence="2" type="ORF">HanXRQr2_Chr14g0667081</name>
</gene>
<reference evidence="2" key="2">
    <citation type="submission" date="2020-06" db="EMBL/GenBank/DDBJ databases">
        <title>Helianthus annuus Genome sequencing and assembly Release 2.</title>
        <authorList>
            <person name="Gouzy J."/>
            <person name="Langlade N."/>
            <person name="Munos S."/>
        </authorList>
    </citation>
    <scope>NUCLEOTIDE SEQUENCE</scope>
    <source>
        <tissue evidence="2">Leaves</tissue>
    </source>
</reference>
<proteinExistence type="predicted"/>
<dbReference type="AlphaFoldDB" id="A0A9K3ECQ6"/>
<dbReference type="Proteomes" id="UP000215914">
    <property type="component" value="Unassembled WGS sequence"/>
</dbReference>